<dbReference type="EMBL" id="MSCW01000015">
    <property type="protein sequence ID" value="ONF42139.1"/>
    <property type="molecule type" value="Genomic_DNA"/>
</dbReference>
<feature type="domain" description="RecX first three-helical" evidence="8">
    <location>
        <begin position="17"/>
        <end position="53"/>
    </location>
</feature>
<dbReference type="STRING" id="135739.BTO32_17385"/>
<comment type="caution">
    <text evidence="9">The sequence shown here is derived from an EMBL/GenBank/DDBJ whole genome shotgun (WGS) entry which is preliminary data.</text>
</comment>
<protein>
    <recommendedName>
        <fullName evidence="3 5">Regulatory protein RecX</fullName>
    </recommendedName>
</protein>
<comment type="similarity">
    <text evidence="2 5">Belongs to the RecX family.</text>
</comment>
<evidence type="ECO:0000256" key="3">
    <source>
        <dbReference type="ARBA" id="ARBA00018111"/>
    </source>
</evidence>
<evidence type="ECO:0000313" key="9">
    <source>
        <dbReference type="EMBL" id="ONF42139.1"/>
    </source>
</evidence>
<dbReference type="Pfam" id="PF21982">
    <property type="entry name" value="RecX_HTH1"/>
    <property type="match status" value="1"/>
</dbReference>
<dbReference type="Gene3D" id="1.10.10.10">
    <property type="entry name" value="Winged helix-like DNA-binding domain superfamily/Winged helix DNA-binding domain"/>
    <property type="match status" value="3"/>
</dbReference>
<organism evidence="9 10">
    <name type="scientific">Marinobacter lutaoensis</name>
    <dbReference type="NCBI Taxonomy" id="135739"/>
    <lineage>
        <taxon>Bacteria</taxon>
        <taxon>Pseudomonadati</taxon>
        <taxon>Pseudomonadota</taxon>
        <taxon>Gammaproteobacteria</taxon>
        <taxon>Pseudomonadales</taxon>
        <taxon>Marinobacteraceae</taxon>
        <taxon>Marinobacter</taxon>
    </lineage>
</organism>
<evidence type="ECO:0000256" key="2">
    <source>
        <dbReference type="ARBA" id="ARBA00009695"/>
    </source>
</evidence>
<evidence type="ECO:0000259" key="6">
    <source>
        <dbReference type="Pfam" id="PF02631"/>
    </source>
</evidence>
<dbReference type="Proteomes" id="UP000189339">
    <property type="component" value="Unassembled WGS sequence"/>
</dbReference>
<dbReference type="GO" id="GO:0005737">
    <property type="term" value="C:cytoplasm"/>
    <property type="evidence" value="ECO:0007669"/>
    <property type="project" value="UniProtKB-SubCell"/>
</dbReference>
<proteinExistence type="inferred from homology"/>
<keyword evidence="10" id="KW-1185">Reference proteome</keyword>
<gene>
    <name evidence="5" type="primary">recX</name>
    <name evidence="9" type="ORF">BTO32_17385</name>
</gene>
<evidence type="ECO:0000256" key="4">
    <source>
        <dbReference type="ARBA" id="ARBA00022490"/>
    </source>
</evidence>
<accession>A0A1V2DNN3</accession>
<evidence type="ECO:0000259" key="7">
    <source>
        <dbReference type="Pfam" id="PF21981"/>
    </source>
</evidence>
<dbReference type="AlphaFoldDB" id="A0A1V2DNN3"/>
<dbReference type="InterPro" id="IPR053925">
    <property type="entry name" value="RecX_HTH_3rd"/>
</dbReference>
<evidence type="ECO:0000313" key="10">
    <source>
        <dbReference type="Proteomes" id="UP000189339"/>
    </source>
</evidence>
<keyword evidence="4 5" id="KW-0963">Cytoplasm</keyword>
<evidence type="ECO:0000259" key="8">
    <source>
        <dbReference type="Pfam" id="PF21982"/>
    </source>
</evidence>
<dbReference type="InterPro" id="IPR053926">
    <property type="entry name" value="RecX_HTH_1st"/>
</dbReference>
<dbReference type="Pfam" id="PF02631">
    <property type="entry name" value="RecX_HTH2"/>
    <property type="match status" value="1"/>
</dbReference>
<sequence>MSKQENHDDQGQKLEATALRLLARREHSRLELTLKLRQRRFDPERIEQVLDDCEARGWLDDRRFADMYARQRLEQGYGPVRILGELQQRGVHHSPDCLAAMTEADWRRRAVALRERRFGLSDLGDDWPEKTRQARFLSRRGFSHEQIEQALSVVRRDETDG</sequence>
<dbReference type="Pfam" id="PF21981">
    <property type="entry name" value="RecX_HTH3"/>
    <property type="match status" value="1"/>
</dbReference>
<dbReference type="GO" id="GO:0006282">
    <property type="term" value="P:regulation of DNA repair"/>
    <property type="evidence" value="ECO:0007669"/>
    <property type="project" value="UniProtKB-UniRule"/>
</dbReference>
<dbReference type="PANTHER" id="PTHR33602">
    <property type="entry name" value="REGULATORY PROTEIN RECX FAMILY PROTEIN"/>
    <property type="match status" value="1"/>
</dbReference>
<comment type="function">
    <text evidence="5">Modulates RecA activity.</text>
</comment>
<dbReference type="InterPro" id="IPR003783">
    <property type="entry name" value="Regulatory_RecX"/>
</dbReference>
<dbReference type="PANTHER" id="PTHR33602:SF1">
    <property type="entry name" value="REGULATORY PROTEIN RECX FAMILY PROTEIN"/>
    <property type="match status" value="1"/>
</dbReference>
<dbReference type="InterPro" id="IPR053924">
    <property type="entry name" value="RecX_HTH_2nd"/>
</dbReference>
<dbReference type="OrthoDB" id="7066780at2"/>
<feature type="domain" description="RecX second three-helical" evidence="6">
    <location>
        <begin position="60"/>
        <end position="92"/>
    </location>
</feature>
<dbReference type="RefSeq" id="WP_076725927.1">
    <property type="nucleotide sequence ID" value="NZ_JABWTC010000029.1"/>
</dbReference>
<dbReference type="HAMAP" id="MF_01114">
    <property type="entry name" value="RecX"/>
    <property type="match status" value="1"/>
</dbReference>
<name>A0A1V2DNN3_9GAMM</name>
<reference evidence="9 10" key="1">
    <citation type="submission" date="2016-12" db="EMBL/GenBank/DDBJ databases">
        <title>Marinobacter lutaoensis whole genome sequencing.</title>
        <authorList>
            <person name="Verma A."/>
            <person name="Krishnamurthi S."/>
        </authorList>
    </citation>
    <scope>NUCLEOTIDE SEQUENCE [LARGE SCALE GENOMIC DNA]</scope>
    <source>
        <strain evidence="9 10">T5054</strain>
    </source>
</reference>
<feature type="domain" description="RecX third three-helical" evidence="7">
    <location>
        <begin position="109"/>
        <end position="151"/>
    </location>
</feature>
<evidence type="ECO:0000256" key="1">
    <source>
        <dbReference type="ARBA" id="ARBA00004496"/>
    </source>
</evidence>
<evidence type="ECO:0000256" key="5">
    <source>
        <dbReference type="HAMAP-Rule" id="MF_01114"/>
    </source>
</evidence>
<dbReference type="InterPro" id="IPR036388">
    <property type="entry name" value="WH-like_DNA-bd_sf"/>
</dbReference>
<comment type="subcellular location">
    <subcellularLocation>
        <location evidence="1 5">Cytoplasm</location>
    </subcellularLocation>
</comment>